<sequence>PVSFFPPSFFPLSGNRLGAHASIAAPALPLFPAMAQALCGWSGGWGLRGAHACE</sequence>
<name>A0A061RUB3_9CHLO</name>
<accession>A0A061RUB3</accession>
<gene>
    <name evidence="1" type="ORF">TSPGSL018_26340</name>
</gene>
<proteinExistence type="predicted"/>
<reference evidence="1" key="1">
    <citation type="submission" date="2014-05" db="EMBL/GenBank/DDBJ databases">
        <title>The transcriptome of the halophilic microalga Tetraselmis sp. GSL018 isolated from the Great Salt Lake, Utah.</title>
        <authorList>
            <person name="Jinkerson R.E."/>
            <person name="D'Adamo S."/>
            <person name="Posewitz M.C."/>
        </authorList>
    </citation>
    <scope>NUCLEOTIDE SEQUENCE</scope>
    <source>
        <strain evidence="1">GSL018</strain>
    </source>
</reference>
<evidence type="ECO:0000313" key="1">
    <source>
        <dbReference type="EMBL" id="JAC74305.1"/>
    </source>
</evidence>
<feature type="non-terminal residue" evidence="1">
    <location>
        <position position="1"/>
    </location>
</feature>
<dbReference type="AlphaFoldDB" id="A0A061RUB3"/>
<organism evidence="1">
    <name type="scientific">Tetraselmis sp. GSL018</name>
    <dbReference type="NCBI Taxonomy" id="582737"/>
    <lineage>
        <taxon>Eukaryota</taxon>
        <taxon>Viridiplantae</taxon>
        <taxon>Chlorophyta</taxon>
        <taxon>core chlorophytes</taxon>
        <taxon>Chlorodendrophyceae</taxon>
        <taxon>Chlorodendrales</taxon>
        <taxon>Chlorodendraceae</taxon>
        <taxon>Tetraselmis</taxon>
    </lineage>
</organism>
<protein>
    <submittedName>
        <fullName evidence="1">Uncharacterized protein</fullName>
    </submittedName>
</protein>
<dbReference type="EMBL" id="GBEZ01011486">
    <property type="protein sequence ID" value="JAC74305.1"/>
    <property type="molecule type" value="Transcribed_RNA"/>
</dbReference>